<evidence type="ECO:0000313" key="2">
    <source>
        <dbReference type="Proteomes" id="UP001549920"/>
    </source>
</evidence>
<reference evidence="1 2" key="1">
    <citation type="submission" date="2024-06" db="EMBL/GenBank/DDBJ databases">
        <title>A chromosome-level genome assembly of beet webworm, Loxostege sticticalis.</title>
        <authorList>
            <person name="Zhang Y."/>
        </authorList>
    </citation>
    <scope>NUCLEOTIDE SEQUENCE [LARGE SCALE GENOMIC DNA]</scope>
    <source>
        <strain evidence="1">AQ026</strain>
        <tissue evidence="1">Whole body</tissue>
    </source>
</reference>
<keyword evidence="2" id="KW-1185">Reference proteome</keyword>
<dbReference type="EMBL" id="JBEUOH010000011">
    <property type="protein sequence ID" value="KAL0881578.1"/>
    <property type="molecule type" value="Genomic_DNA"/>
</dbReference>
<evidence type="ECO:0008006" key="3">
    <source>
        <dbReference type="Google" id="ProtNLM"/>
    </source>
</evidence>
<proteinExistence type="predicted"/>
<name>A0ABR3HYE7_LOXSC</name>
<dbReference type="Proteomes" id="UP001549920">
    <property type="component" value="Unassembled WGS sequence"/>
</dbReference>
<gene>
    <name evidence="1" type="ORF">ABMA27_001409</name>
</gene>
<sequence>MTNVLKCDKCNIVIDEMLAYVQNKVSVVDEMTLVRICLSSFTSEEIKKSKSLLFDSISTKLRKIVRKNKGKEERDIADIINLFKSVDAEEMPVFVAQQLEKLPPITFDHLDCTKLLKDILKVQSEIAEIKSTYATLACVDELKAELRQIKYDSLPPTSNFKVNTRRGAWLSDSGPVGLTHNLLFDESCSEKVVNEFRDMGVEDVPTVRERRLPEDCACAKSHCEPTMRECDLGSMSPTAVTSELALPVGQITACQLTAADTVTTECCKDACAAQCNIEPSGVDDNNPGAWKKVQHRKKRSKYRYQGKSGLAKDAECNFKAADRRIPIFITNIHSDTTEDDIIKYIHGKTHDFVNLEKIIMKKKKGHKAYKFLVPESKLSLYLDENLWPSGIVFRRFIHFKSRHPNRFSVDGLNKSYNE</sequence>
<comment type="caution">
    <text evidence="1">The sequence shown here is derived from an EMBL/GenBank/DDBJ whole genome shotgun (WGS) entry which is preliminary data.</text>
</comment>
<evidence type="ECO:0000313" key="1">
    <source>
        <dbReference type="EMBL" id="KAL0881578.1"/>
    </source>
</evidence>
<protein>
    <recommendedName>
        <fullName evidence="3">Mutant cadherin</fullName>
    </recommendedName>
</protein>
<accession>A0ABR3HYE7</accession>
<organism evidence="1 2">
    <name type="scientific">Loxostege sticticalis</name>
    <name type="common">Beet webworm moth</name>
    <dbReference type="NCBI Taxonomy" id="481309"/>
    <lineage>
        <taxon>Eukaryota</taxon>
        <taxon>Metazoa</taxon>
        <taxon>Ecdysozoa</taxon>
        <taxon>Arthropoda</taxon>
        <taxon>Hexapoda</taxon>
        <taxon>Insecta</taxon>
        <taxon>Pterygota</taxon>
        <taxon>Neoptera</taxon>
        <taxon>Endopterygota</taxon>
        <taxon>Lepidoptera</taxon>
        <taxon>Glossata</taxon>
        <taxon>Ditrysia</taxon>
        <taxon>Pyraloidea</taxon>
        <taxon>Crambidae</taxon>
        <taxon>Pyraustinae</taxon>
        <taxon>Loxostege</taxon>
    </lineage>
</organism>